<dbReference type="SUPFAM" id="SSF48065">
    <property type="entry name" value="DBL homology domain (DH-domain)"/>
    <property type="match status" value="1"/>
</dbReference>
<dbReference type="InterPro" id="IPR011993">
    <property type="entry name" value="PH-like_dom_sf"/>
</dbReference>
<dbReference type="InterPro" id="IPR035899">
    <property type="entry name" value="DBL_dom_sf"/>
</dbReference>
<reference evidence="3" key="2">
    <citation type="submission" date="2023-02" db="EMBL/GenBank/DDBJ databases">
        <authorList>
            <consortium name="DOE Joint Genome Institute"/>
            <person name="Mondo S.J."/>
            <person name="Chang Y."/>
            <person name="Wang Y."/>
            <person name="Ahrendt S."/>
            <person name="Andreopoulos W."/>
            <person name="Barry K."/>
            <person name="Beard J."/>
            <person name="Benny G.L."/>
            <person name="Blankenship S."/>
            <person name="Bonito G."/>
            <person name="Cuomo C."/>
            <person name="Desiro A."/>
            <person name="Gervers K.A."/>
            <person name="Hundley H."/>
            <person name="Kuo A."/>
            <person name="LaButti K."/>
            <person name="Lang B.F."/>
            <person name="Lipzen A."/>
            <person name="O'Donnell K."/>
            <person name="Pangilinan J."/>
            <person name="Reynolds N."/>
            <person name="Sandor L."/>
            <person name="Smith M.W."/>
            <person name="Tsang A."/>
            <person name="Grigoriev I.V."/>
            <person name="Stajich J.E."/>
            <person name="Spatafora J.W."/>
        </authorList>
    </citation>
    <scope>NUCLEOTIDE SEQUENCE</scope>
    <source>
        <strain evidence="3">RSA 2281</strain>
    </source>
</reference>
<dbReference type="SMART" id="SM00233">
    <property type="entry name" value="PH"/>
    <property type="match status" value="1"/>
</dbReference>
<dbReference type="PROSITE" id="PS50010">
    <property type="entry name" value="DH_2"/>
    <property type="match status" value="1"/>
</dbReference>
<dbReference type="AlphaFoldDB" id="A0AAD5K1J2"/>
<dbReference type="Gene3D" id="1.20.900.10">
    <property type="entry name" value="Dbl homology (DH) domain"/>
    <property type="match status" value="1"/>
</dbReference>
<name>A0AAD5K1J2_9FUNG</name>
<feature type="compositionally biased region" description="Polar residues" evidence="1">
    <location>
        <begin position="613"/>
        <end position="644"/>
    </location>
</feature>
<dbReference type="PANTHER" id="PTHR12673:SF159">
    <property type="entry name" value="LD03170P"/>
    <property type="match status" value="1"/>
</dbReference>
<dbReference type="SUPFAM" id="SSF50729">
    <property type="entry name" value="PH domain-like"/>
    <property type="match status" value="1"/>
</dbReference>
<comment type="caution">
    <text evidence="3">The sequence shown here is derived from an EMBL/GenBank/DDBJ whole genome shotgun (WGS) entry which is preliminary data.</text>
</comment>
<keyword evidence="4" id="KW-1185">Reference proteome</keyword>
<proteinExistence type="predicted"/>
<evidence type="ECO:0000313" key="3">
    <source>
        <dbReference type="EMBL" id="KAI9264854.1"/>
    </source>
</evidence>
<evidence type="ECO:0000259" key="2">
    <source>
        <dbReference type="PROSITE" id="PS50010"/>
    </source>
</evidence>
<dbReference type="Proteomes" id="UP001209540">
    <property type="component" value="Unassembled WGS sequence"/>
</dbReference>
<evidence type="ECO:0000256" key="1">
    <source>
        <dbReference type="SAM" id="MobiDB-lite"/>
    </source>
</evidence>
<dbReference type="EMBL" id="JAIXMP010000011">
    <property type="protein sequence ID" value="KAI9264854.1"/>
    <property type="molecule type" value="Genomic_DNA"/>
</dbReference>
<dbReference type="Pfam" id="PF00621">
    <property type="entry name" value="RhoGEF"/>
    <property type="match status" value="1"/>
</dbReference>
<dbReference type="InterPro" id="IPR000219">
    <property type="entry name" value="DH_dom"/>
</dbReference>
<protein>
    <recommendedName>
        <fullName evidence="2">DH domain-containing protein</fullName>
    </recommendedName>
</protein>
<dbReference type="PANTHER" id="PTHR12673">
    <property type="entry name" value="FACIOGENITAL DYSPLASIA PROTEIN"/>
    <property type="match status" value="1"/>
</dbReference>
<feature type="region of interest" description="Disordered" evidence="1">
    <location>
        <begin position="579"/>
        <end position="667"/>
    </location>
</feature>
<feature type="compositionally biased region" description="Low complexity" evidence="1">
    <location>
        <begin position="590"/>
        <end position="612"/>
    </location>
</feature>
<reference evidence="3" key="1">
    <citation type="journal article" date="2022" name="IScience">
        <title>Evolution of zygomycete secretomes and the origins of terrestrial fungal ecologies.</title>
        <authorList>
            <person name="Chang Y."/>
            <person name="Wang Y."/>
            <person name="Mondo S."/>
            <person name="Ahrendt S."/>
            <person name="Andreopoulos W."/>
            <person name="Barry K."/>
            <person name="Beard J."/>
            <person name="Benny G.L."/>
            <person name="Blankenship S."/>
            <person name="Bonito G."/>
            <person name="Cuomo C."/>
            <person name="Desiro A."/>
            <person name="Gervers K.A."/>
            <person name="Hundley H."/>
            <person name="Kuo A."/>
            <person name="LaButti K."/>
            <person name="Lang B.F."/>
            <person name="Lipzen A."/>
            <person name="O'Donnell K."/>
            <person name="Pangilinan J."/>
            <person name="Reynolds N."/>
            <person name="Sandor L."/>
            <person name="Smith M.E."/>
            <person name="Tsang A."/>
            <person name="Grigoriev I.V."/>
            <person name="Stajich J.E."/>
            <person name="Spatafora J.W."/>
        </authorList>
    </citation>
    <scope>NUCLEOTIDE SEQUENCE</scope>
    <source>
        <strain evidence="3">RSA 2281</strain>
    </source>
</reference>
<dbReference type="GO" id="GO:0005737">
    <property type="term" value="C:cytoplasm"/>
    <property type="evidence" value="ECO:0007669"/>
    <property type="project" value="TreeGrafter"/>
</dbReference>
<accession>A0AAD5K1J2</accession>
<dbReference type="GO" id="GO:0005085">
    <property type="term" value="F:guanyl-nucleotide exchange factor activity"/>
    <property type="evidence" value="ECO:0007669"/>
    <property type="project" value="InterPro"/>
</dbReference>
<dbReference type="InterPro" id="IPR001849">
    <property type="entry name" value="PH_domain"/>
</dbReference>
<organism evidence="3 4">
    <name type="scientific">Phascolomyces articulosus</name>
    <dbReference type="NCBI Taxonomy" id="60185"/>
    <lineage>
        <taxon>Eukaryota</taxon>
        <taxon>Fungi</taxon>
        <taxon>Fungi incertae sedis</taxon>
        <taxon>Mucoromycota</taxon>
        <taxon>Mucoromycotina</taxon>
        <taxon>Mucoromycetes</taxon>
        <taxon>Mucorales</taxon>
        <taxon>Lichtheimiaceae</taxon>
        <taxon>Phascolomyces</taxon>
    </lineage>
</organism>
<sequence length="692" mass="78948">MGKSLHITTTHDINKELTLAVEKCSDYERGETTNNGQDTSISPVAMNHSCFHHYDQQQHNGGLHKKIKNSKIAKHTSEYLQHKLPNMTMKQVKNSSTMDDLPPVIVHFNHSSMHTRPSRDSDSILSNSSVATTSTWRATLGPENNKLISSLSAKQIKYQELLYELIMTEDAYLTDLQLVQQVFIADLELSWHILPEPIKQTFESINTIVEFHIAVLDDLRDCQSAQPPLIVGDVVERFRNYIPHIFNVYKDYFAHFEPANDMITKSLSDPQTTSLKIFGRYVQSQIECFEENDEAIHQHIQCMREMDAVIRSIEEYKIQTERSFRLIDLNERIRSLQEMGIRLNQPHRRLVHEGPLMLVPVPTSEQSSTTVTSTKKKSFVPPQRSFSESSKQFFAKQKKQLLYAFLFNDLVLFTKIRTKRISQAESELRANSAGGRNFYGPCPDVLFKLATVPGQITHLERIVQLQRGPPITQFMYHSNSTMTSSNRSSSWFGSFCRSGNNNNSKSKHSGNTNSFLSFCPYHRRQQHSPSDKMHVNPFQFICSIASKNIVNMLLEAKTEEEKQIWCERIESIGDEHCRRRGKNIGENSKQKNQQQQQPLATTTMTATPSSSSDNSNYANTEQESSPPTPLNASWLSENSLRSLISSEKSEDDDDNDSSNELLSKYSGTWDEAVTKSSIFSTESFNSMDNQKS</sequence>
<evidence type="ECO:0000313" key="4">
    <source>
        <dbReference type="Proteomes" id="UP001209540"/>
    </source>
</evidence>
<feature type="domain" description="DH" evidence="2">
    <location>
        <begin position="157"/>
        <end position="346"/>
    </location>
</feature>
<dbReference type="Gene3D" id="2.30.29.30">
    <property type="entry name" value="Pleckstrin-homology domain (PH domain)/Phosphotyrosine-binding domain (PTB)"/>
    <property type="match status" value="1"/>
</dbReference>
<dbReference type="InterPro" id="IPR051092">
    <property type="entry name" value="FYVE_RhoGEF_PH"/>
</dbReference>
<gene>
    <name evidence="3" type="ORF">BDA99DRAFT_604204</name>
</gene>